<dbReference type="OrthoDB" id="27780at2157"/>
<dbReference type="AlphaFoldDB" id="G4RJY1"/>
<dbReference type="EMBL" id="FN869859">
    <property type="protein sequence ID" value="CCC81876.1"/>
    <property type="molecule type" value="Genomic_DNA"/>
</dbReference>
<dbReference type="Gene3D" id="3.40.50.10770">
    <property type="entry name" value="Hypothetical protein VC1899 like domain (Restriction endonuclease-like)"/>
    <property type="match status" value="1"/>
</dbReference>
<dbReference type="PaxDb" id="768679-TTX_1240"/>
<dbReference type="PATRIC" id="fig|768679.9.peg.1251"/>
<reference evidence="2 3" key="1">
    <citation type="journal article" date="2011" name="PLoS ONE">
        <title>The complete genome sequence of Thermoproteus tenax: a physiologically versatile member of the Crenarchaeota.</title>
        <authorList>
            <person name="Siebers B."/>
            <person name="Zaparty M."/>
            <person name="Raddatz G."/>
            <person name="Tjaden B."/>
            <person name="Albers S.V."/>
            <person name="Bell S.D."/>
            <person name="Blombach F."/>
            <person name="Kletzin A."/>
            <person name="Kyrpides N."/>
            <person name="Lanz C."/>
            <person name="Plagens A."/>
            <person name="Rampp M."/>
            <person name="Rosinus A."/>
            <person name="von Jan M."/>
            <person name="Makarova K.S."/>
            <person name="Klenk H.P."/>
            <person name="Schuster S.C."/>
            <person name="Hensel R."/>
        </authorList>
    </citation>
    <scope>NUCLEOTIDE SEQUENCE [LARGE SCALE GENOMIC DNA]</scope>
    <source>
        <strain evidence="3">ATCC 35583 / DSM 2078 / JCM 9277 / NBRC 100435 / Kra 1</strain>
    </source>
</reference>
<proteinExistence type="predicted"/>
<feature type="domain" description="CRISPR system ring nuclease SSO1393-like" evidence="1">
    <location>
        <begin position="35"/>
        <end position="168"/>
    </location>
</feature>
<dbReference type="NCBIfam" id="TIGR02619">
    <property type="entry name" value="putative CRISPR-associated protein, APE2256 family"/>
    <property type="match status" value="1"/>
</dbReference>
<dbReference type="GeneID" id="11262121"/>
<dbReference type="KEGG" id="ttn:TTX_1240"/>
<dbReference type="HOGENOM" id="CLU_082641_1_0_2"/>
<keyword evidence="3" id="KW-1185">Reference proteome</keyword>
<dbReference type="STRING" id="768679.TTX_1240"/>
<dbReference type="CDD" id="cd09742">
    <property type="entry name" value="Csm6_III-A"/>
    <property type="match status" value="1"/>
</dbReference>
<dbReference type="eggNOG" id="arCOG01935">
    <property type="taxonomic scope" value="Archaea"/>
</dbReference>
<accession>G4RJY1</accession>
<evidence type="ECO:0000259" key="1">
    <source>
        <dbReference type="Pfam" id="PF09651"/>
    </source>
</evidence>
<dbReference type="InterPro" id="IPR013442">
    <property type="entry name" value="SSO1393-like"/>
</dbReference>
<gene>
    <name evidence="2" type="ordered locus">TTX_1240</name>
</gene>
<dbReference type="Proteomes" id="UP000002654">
    <property type="component" value="Chromosome"/>
</dbReference>
<organism evidence="2 3">
    <name type="scientific">Thermoproteus tenax (strain ATCC 35583 / DSM 2078 / JCM 9277 / NBRC 100435 / Kra 1)</name>
    <dbReference type="NCBI Taxonomy" id="768679"/>
    <lineage>
        <taxon>Archaea</taxon>
        <taxon>Thermoproteota</taxon>
        <taxon>Thermoprotei</taxon>
        <taxon>Thermoproteales</taxon>
        <taxon>Thermoproteaceae</taxon>
        <taxon>Thermoproteus</taxon>
    </lineage>
</organism>
<evidence type="ECO:0000313" key="2">
    <source>
        <dbReference type="EMBL" id="CCC81876.1"/>
    </source>
</evidence>
<sequence length="225" mass="24336">MRETFFGVTVGTSLLTNAQRDGATDLLSYALENPRRASAELNTLLALRSRWPALFARPQLVLYSTDTEEGRRVADVIASAAGQLLSARAEVKVVPKLGLDFHEGLLNLAVQIARDVREARRRGALPYVVATGGFKPESTFAVIAAYLAGAVGVAYIHESFREAVVLPMVPLDLAEAVKKFHRGEADESALARSLGLDVQHLEAVGLLGPDRRLSPLLVQIIQALE</sequence>
<evidence type="ECO:0000313" key="3">
    <source>
        <dbReference type="Proteomes" id="UP000002654"/>
    </source>
</evidence>
<dbReference type="Pfam" id="PF09651">
    <property type="entry name" value="Cas_APE2256"/>
    <property type="match status" value="1"/>
</dbReference>
<name>G4RJY1_THETK</name>
<protein>
    <submittedName>
        <fullName evidence="2">CRISPR system associated protein</fullName>
    </submittedName>
</protein>
<dbReference type="RefSeq" id="WP_014127131.1">
    <property type="nucleotide sequence ID" value="NC_016070.1"/>
</dbReference>